<evidence type="ECO:0000256" key="5">
    <source>
        <dbReference type="PROSITE-ProRule" id="PRU00335"/>
    </source>
</evidence>
<name>A0A6I4VZ14_9BACL</name>
<dbReference type="InterPro" id="IPR009057">
    <property type="entry name" value="Homeodomain-like_sf"/>
</dbReference>
<dbReference type="SUPFAM" id="SSF48498">
    <property type="entry name" value="Tetracyclin repressor-like, C-terminal domain"/>
    <property type="match status" value="1"/>
</dbReference>
<reference evidence="7 8" key="1">
    <citation type="submission" date="2019-12" db="EMBL/GenBank/DDBJ databases">
        <title>Whole-genome analyses of novel actinobacteria.</title>
        <authorList>
            <person name="Sahin N."/>
            <person name="Saygin H."/>
        </authorList>
    </citation>
    <scope>NUCLEOTIDE SEQUENCE [LARGE SCALE GENOMIC DNA]</scope>
    <source>
        <strain evidence="7 8">KC615</strain>
    </source>
</reference>
<feature type="domain" description="HTH tetR-type" evidence="6">
    <location>
        <begin position="8"/>
        <end position="68"/>
    </location>
</feature>
<dbReference type="InterPro" id="IPR039538">
    <property type="entry name" value="BetI_C"/>
</dbReference>
<dbReference type="PANTHER" id="PTHR43479:SF11">
    <property type="entry name" value="ACREF_ENVCD OPERON REPRESSOR-RELATED"/>
    <property type="match status" value="1"/>
</dbReference>
<sequence>MPKMVNHEQRKKEIGQATWEIIQTRGIEEVSVRKIADQMNISSGSIRHYFPTQNELLRYCIRSAGENVHHHILSHIDLSLTRNEVIKQMVSEILPMEGSGQRDMDVWYSIITFAKKNPNLQDLSLRIFQYMRYMQKTYIDLLSQGGFLDETLDREVEVERLHALVDGLSLHWNANQGTLTKDIIRKALEVHLQSICK</sequence>
<evidence type="ECO:0000256" key="4">
    <source>
        <dbReference type="ARBA" id="ARBA00023163"/>
    </source>
</evidence>
<feature type="DNA-binding region" description="H-T-H motif" evidence="5">
    <location>
        <begin position="31"/>
        <end position="50"/>
    </location>
</feature>
<dbReference type="Pfam" id="PF00440">
    <property type="entry name" value="TetR_N"/>
    <property type="match status" value="1"/>
</dbReference>
<evidence type="ECO:0000256" key="2">
    <source>
        <dbReference type="ARBA" id="ARBA00023015"/>
    </source>
</evidence>
<dbReference type="PANTHER" id="PTHR43479">
    <property type="entry name" value="ACREF/ENVCD OPERON REPRESSOR-RELATED"/>
    <property type="match status" value="1"/>
</dbReference>
<keyword evidence="1" id="KW-0678">Repressor</keyword>
<dbReference type="InterPro" id="IPR023772">
    <property type="entry name" value="DNA-bd_HTH_TetR-type_CS"/>
</dbReference>
<gene>
    <name evidence="7" type="ORF">GSM42_15995</name>
</gene>
<dbReference type="PROSITE" id="PS01081">
    <property type="entry name" value="HTH_TETR_1"/>
    <property type="match status" value="1"/>
</dbReference>
<dbReference type="GO" id="GO:0003677">
    <property type="term" value="F:DNA binding"/>
    <property type="evidence" value="ECO:0007669"/>
    <property type="project" value="UniProtKB-UniRule"/>
</dbReference>
<protein>
    <submittedName>
        <fullName evidence="7">TetR family transcriptional regulator</fullName>
    </submittedName>
</protein>
<comment type="caution">
    <text evidence="7">The sequence shown here is derived from an EMBL/GenBank/DDBJ whole genome shotgun (WGS) entry which is preliminary data.</text>
</comment>
<dbReference type="InterPro" id="IPR050624">
    <property type="entry name" value="HTH-type_Tx_Regulator"/>
</dbReference>
<dbReference type="Proteomes" id="UP000430692">
    <property type="component" value="Unassembled WGS sequence"/>
</dbReference>
<evidence type="ECO:0000256" key="3">
    <source>
        <dbReference type="ARBA" id="ARBA00023125"/>
    </source>
</evidence>
<dbReference type="RefSeq" id="WP_160802541.1">
    <property type="nucleotide sequence ID" value="NZ_WUUL01000012.1"/>
</dbReference>
<dbReference type="AlphaFoldDB" id="A0A6I4VZ14"/>
<accession>A0A6I4VZ14</accession>
<dbReference type="EMBL" id="WUUL01000012">
    <property type="protein sequence ID" value="MXQ55190.1"/>
    <property type="molecule type" value="Genomic_DNA"/>
</dbReference>
<proteinExistence type="predicted"/>
<dbReference type="InterPro" id="IPR036271">
    <property type="entry name" value="Tet_transcr_reg_TetR-rel_C_sf"/>
</dbReference>
<dbReference type="PROSITE" id="PS50977">
    <property type="entry name" value="HTH_TETR_2"/>
    <property type="match status" value="1"/>
</dbReference>
<evidence type="ECO:0000313" key="8">
    <source>
        <dbReference type="Proteomes" id="UP000430692"/>
    </source>
</evidence>
<organism evidence="7 8">
    <name type="scientific">Shimazuella alba</name>
    <dbReference type="NCBI Taxonomy" id="2690964"/>
    <lineage>
        <taxon>Bacteria</taxon>
        <taxon>Bacillati</taxon>
        <taxon>Bacillota</taxon>
        <taxon>Bacilli</taxon>
        <taxon>Bacillales</taxon>
        <taxon>Thermoactinomycetaceae</taxon>
        <taxon>Shimazuella</taxon>
    </lineage>
</organism>
<evidence type="ECO:0000256" key="1">
    <source>
        <dbReference type="ARBA" id="ARBA00022491"/>
    </source>
</evidence>
<evidence type="ECO:0000313" key="7">
    <source>
        <dbReference type="EMBL" id="MXQ55190.1"/>
    </source>
</evidence>
<keyword evidence="3 5" id="KW-0238">DNA-binding</keyword>
<keyword evidence="4" id="KW-0804">Transcription</keyword>
<keyword evidence="2" id="KW-0805">Transcription regulation</keyword>
<dbReference type="Pfam" id="PF13977">
    <property type="entry name" value="TetR_C_6"/>
    <property type="match status" value="1"/>
</dbReference>
<evidence type="ECO:0000259" key="6">
    <source>
        <dbReference type="PROSITE" id="PS50977"/>
    </source>
</evidence>
<dbReference type="Gene3D" id="1.10.357.10">
    <property type="entry name" value="Tetracycline Repressor, domain 2"/>
    <property type="match status" value="1"/>
</dbReference>
<dbReference type="InterPro" id="IPR001647">
    <property type="entry name" value="HTH_TetR"/>
</dbReference>
<dbReference type="SUPFAM" id="SSF46689">
    <property type="entry name" value="Homeodomain-like"/>
    <property type="match status" value="1"/>
</dbReference>
<keyword evidence="8" id="KW-1185">Reference proteome</keyword>